<dbReference type="Proteomes" id="UP000076858">
    <property type="component" value="Unassembled WGS sequence"/>
</dbReference>
<reference evidence="6 7" key="1">
    <citation type="submission" date="2016-03" db="EMBL/GenBank/DDBJ databases">
        <title>EvidentialGene: Evidence-directed Construction of Genes on Genomes.</title>
        <authorList>
            <person name="Gilbert D.G."/>
            <person name="Choi J.-H."/>
            <person name="Mockaitis K."/>
            <person name="Colbourne J."/>
            <person name="Pfrender M."/>
        </authorList>
    </citation>
    <scope>NUCLEOTIDE SEQUENCE [LARGE SCALE GENOMIC DNA]</scope>
    <source>
        <strain evidence="6 7">Xinb3</strain>
        <tissue evidence="6">Complete organism</tissue>
    </source>
</reference>
<feature type="compositionally biased region" description="Basic and acidic residues" evidence="4">
    <location>
        <begin position="16"/>
        <end position="25"/>
    </location>
</feature>
<keyword evidence="2" id="KW-0862">Zinc</keyword>
<name>A0A164WLZ7_9CRUS</name>
<gene>
    <name evidence="6" type="ORF">APZ42_021493</name>
</gene>
<sequence length="168" mass="19034">MMRCRNFRRQSTQSEELSKTRGRRDSCAQISDGTVATMTVETTAAFYDTSTQTEPSSVYDNNIYHEECLRCNACGVNLTGPSQKRARRFKNQIFCDLHFADVALMESSDFMQQLRSFKPQSLGCAVARRKSSTTLIFPLPPQACSVRFMSINLLMVSKPRGQYVPVYS</sequence>
<evidence type="ECO:0000256" key="2">
    <source>
        <dbReference type="ARBA" id="ARBA00022833"/>
    </source>
</evidence>
<dbReference type="InterPro" id="IPR001781">
    <property type="entry name" value="Znf_LIM"/>
</dbReference>
<dbReference type="EMBL" id="LRGB01001184">
    <property type="protein sequence ID" value="KZS13389.1"/>
    <property type="molecule type" value="Genomic_DNA"/>
</dbReference>
<evidence type="ECO:0000259" key="5">
    <source>
        <dbReference type="SMART" id="SM00132"/>
    </source>
</evidence>
<protein>
    <submittedName>
        <fullName evidence="6">Rap1 GTPase-activating protein</fullName>
    </submittedName>
</protein>
<proteinExistence type="predicted"/>
<evidence type="ECO:0000313" key="6">
    <source>
        <dbReference type="EMBL" id="KZS13389.1"/>
    </source>
</evidence>
<keyword evidence="1" id="KW-0479">Metal-binding</keyword>
<feature type="region of interest" description="Disordered" evidence="4">
    <location>
        <begin position="1"/>
        <end position="25"/>
    </location>
</feature>
<keyword evidence="3" id="KW-0440">LIM domain</keyword>
<dbReference type="STRING" id="35525.A0A164WLZ7"/>
<evidence type="ECO:0000313" key="7">
    <source>
        <dbReference type="Proteomes" id="UP000076858"/>
    </source>
</evidence>
<dbReference type="Gene3D" id="2.10.110.10">
    <property type="entry name" value="Cysteine Rich Protein"/>
    <property type="match status" value="1"/>
</dbReference>
<dbReference type="AlphaFoldDB" id="A0A164WLZ7"/>
<accession>A0A164WLZ7</accession>
<feature type="domain" description="LIM zinc-binding" evidence="5">
    <location>
        <begin position="43"/>
        <end position="98"/>
    </location>
</feature>
<dbReference type="OrthoDB" id="2499658at2759"/>
<evidence type="ECO:0000256" key="1">
    <source>
        <dbReference type="ARBA" id="ARBA00022723"/>
    </source>
</evidence>
<dbReference type="GO" id="GO:0046872">
    <property type="term" value="F:metal ion binding"/>
    <property type="evidence" value="ECO:0007669"/>
    <property type="project" value="UniProtKB-KW"/>
</dbReference>
<evidence type="ECO:0000256" key="4">
    <source>
        <dbReference type="SAM" id="MobiDB-lite"/>
    </source>
</evidence>
<dbReference type="SMART" id="SM00132">
    <property type="entry name" value="LIM"/>
    <property type="match status" value="1"/>
</dbReference>
<evidence type="ECO:0000256" key="3">
    <source>
        <dbReference type="ARBA" id="ARBA00023038"/>
    </source>
</evidence>
<dbReference type="CDD" id="cd08368">
    <property type="entry name" value="LIM"/>
    <property type="match status" value="1"/>
</dbReference>
<keyword evidence="7" id="KW-1185">Reference proteome</keyword>
<comment type="caution">
    <text evidence="6">The sequence shown here is derived from an EMBL/GenBank/DDBJ whole genome shotgun (WGS) entry which is preliminary data.</text>
</comment>
<organism evidence="6 7">
    <name type="scientific">Daphnia magna</name>
    <dbReference type="NCBI Taxonomy" id="35525"/>
    <lineage>
        <taxon>Eukaryota</taxon>
        <taxon>Metazoa</taxon>
        <taxon>Ecdysozoa</taxon>
        <taxon>Arthropoda</taxon>
        <taxon>Crustacea</taxon>
        <taxon>Branchiopoda</taxon>
        <taxon>Diplostraca</taxon>
        <taxon>Cladocera</taxon>
        <taxon>Anomopoda</taxon>
        <taxon>Daphniidae</taxon>
        <taxon>Daphnia</taxon>
    </lineage>
</organism>
<dbReference type="Pfam" id="PF00412">
    <property type="entry name" value="LIM"/>
    <property type="match status" value="1"/>
</dbReference>